<dbReference type="Gene3D" id="3.30.70.270">
    <property type="match status" value="1"/>
</dbReference>
<dbReference type="GO" id="GO:0004519">
    <property type="term" value="F:endonuclease activity"/>
    <property type="evidence" value="ECO:0007669"/>
    <property type="project" value="UniProtKB-KW"/>
</dbReference>
<keyword evidence="5" id="KW-0255">Endonuclease</keyword>
<dbReference type="InterPro" id="IPR043502">
    <property type="entry name" value="DNA/RNA_pol_sf"/>
</dbReference>
<evidence type="ECO:0000256" key="5">
    <source>
        <dbReference type="ARBA" id="ARBA00022759"/>
    </source>
</evidence>
<feature type="domain" description="CCHC-type" evidence="9">
    <location>
        <begin position="255"/>
        <end position="271"/>
    </location>
</feature>
<evidence type="ECO:0000256" key="2">
    <source>
        <dbReference type="ARBA" id="ARBA00022679"/>
    </source>
</evidence>
<evidence type="ECO:0000256" key="4">
    <source>
        <dbReference type="ARBA" id="ARBA00022722"/>
    </source>
</evidence>
<dbReference type="EMBL" id="CAJHNJ030000015">
    <property type="protein sequence ID" value="CAG9113849.1"/>
    <property type="molecule type" value="Genomic_DNA"/>
</dbReference>
<keyword evidence="3" id="KW-0548">Nucleotidyltransferase</keyword>
<keyword evidence="6" id="KW-0378">Hydrolase</keyword>
<dbReference type="SUPFAM" id="SSF56672">
    <property type="entry name" value="DNA/RNA polymerases"/>
    <property type="match status" value="1"/>
</dbReference>
<dbReference type="GO" id="GO:0003964">
    <property type="term" value="F:RNA-directed DNA polymerase activity"/>
    <property type="evidence" value="ECO:0007669"/>
    <property type="project" value="UniProtKB-KW"/>
</dbReference>
<feature type="domain" description="CCHC-type" evidence="9">
    <location>
        <begin position="208"/>
        <end position="224"/>
    </location>
</feature>
<organism evidence="10 11">
    <name type="scientific">Plutella xylostella</name>
    <name type="common">Diamondback moth</name>
    <name type="synonym">Plutella maculipennis</name>
    <dbReference type="NCBI Taxonomy" id="51655"/>
    <lineage>
        <taxon>Eukaryota</taxon>
        <taxon>Metazoa</taxon>
        <taxon>Ecdysozoa</taxon>
        <taxon>Arthropoda</taxon>
        <taxon>Hexapoda</taxon>
        <taxon>Insecta</taxon>
        <taxon>Pterygota</taxon>
        <taxon>Neoptera</taxon>
        <taxon>Endopterygota</taxon>
        <taxon>Lepidoptera</taxon>
        <taxon>Glossata</taxon>
        <taxon>Ditrysia</taxon>
        <taxon>Yponomeutoidea</taxon>
        <taxon>Plutellidae</taxon>
        <taxon>Plutella</taxon>
    </lineage>
</organism>
<dbReference type="InterPro" id="IPR001878">
    <property type="entry name" value="Znf_CCHC"/>
</dbReference>
<evidence type="ECO:0000256" key="3">
    <source>
        <dbReference type="ARBA" id="ARBA00022695"/>
    </source>
</evidence>
<protein>
    <recommendedName>
        <fullName evidence="1">RNA-directed DNA polymerase</fullName>
        <ecNumber evidence="1">2.7.7.49</ecNumber>
    </recommendedName>
</protein>
<feature type="compositionally biased region" description="Basic and acidic residues" evidence="8">
    <location>
        <begin position="742"/>
        <end position="754"/>
    </location>
</feature>
<dbReference type="InterPro" id="IPR045358">
    <property type="entry name" value="Ty3_capsid"/>
</dbReference>
<evidence type="ECO:0000256" key="1">
    <source>
        <dbReference type="ARBA" id="ARBA00012493"/>
    </source>
</evidence>
<dbReference type="GO" id="GO:0008270">
    <property type="term" value="F:zinc ion binding"/>
    <property type="evidence" value="ECO:0007669"/>
    <property type="project" value="InterPro"/>
</dbReference>
<dbReference type="Gene3D" id="4.10.60.10">
    <property type="entry name" value="Zinc finger, CCHC-type"/>
    <property type="match status" value="1"/>
</dbReference>
<dbReference type="SMART" id="SM00343">
    <property type="entry name" value="ZnF_C2HC"/>
    <property type="match status" value="2"/>
</dbReference>
<dbReference type="Pfam" id="PF17917">
    <property type="entry name" value="RT_RNaseH"/>
    <property type="match status" value="1"/>
</dbReference>
<dbReference type="InterPro" id="IPR041373">
    <property type="entry name" value="RT_RNaseH"/>
</dbReference>
<dbReference type="Pfam" id="PF19259">
    <property type="entry name" value="Ty3_capsid"/>
    <property type="match status" value="1"/>
</dbReference>
<proteinExistence type="predicted"/>
<keyword evidence="2" id="KW-0808">Transferase</keyword>
<dbReference type="Gene3D" id="2.40.70.10">
    <property type="entry name" value="Acid Proteases"/>
    <property type="match status" value="1"/>
</dbReference>
<dbReference type="PANTHER" id="PTHR37984:SF5">
    <property type="entry name" value="PROTEIN NYNRIN-LIKE"/>
    <property type="match status" value="1"/>
</dbReference>
<keyword evidence="4" id="KW-0540">Nuclease</keyword>
<keyword evidence="11" id="KW-1185">Reference proteome</keyword>
<feature type="region of interest" description="Disordered" evidence="8">
    <location>
        <begin position="742"/>
        <end position="771"/>
    </location>
</feature>
<evidence type="ECO:0000259" key="9">
    <source>
        <dbReference type="SMART" id="SM00343"/>
    </source>
</evidence>
<evidence type="ECO:0000256" key="6">
    <source>
        <dbReference type="ARBA" id="ARBA00022801"/>
    </source>
</evidence>
<dbReference type="AlphaFoldDB" id="A0A8S4EG67"/>
<dbReference type="SUPFAM" id="SSF50630">
    <property type="entry name" value="Acid proteases"/>
    <property type="match status" value="1"/>
</dbReference>
<keyword evidence="7" id="KW-0695">RNA-directed DNA polymerase</keyword>
<dbReference type="CDD" id="cd09274">
    <property type="entry name" value="RNase_HI_RT_Ty3"/>
    <property type="match status" value="1"/>
</dbReference>
<comment type="caution">
    <text evidence="10">The sequence shown here is derived from an EMBL/GenBank/DDBJ whole genome shotgun (WGS) entry which is preliminary data.</text>
</comment>
<accession>A0A8S4EG67</accession>
<dbReference type="FunFam" id="3.10.20.370:FF:000001">
    <property type="entry name" value="Retrovirus-related Pol polyprotein from transposon 17.6-like protein"/>
    <property type="match status" value="1"/>
</dbReference>
<dbReference type="CDD" id="cd00303">
    <property type="entry name" value="retropepsin_like"/>
    <property type="match status" value="1"/>
</dbReference>
<dbReference type="Gene3D" id="3.10.20.370">
    <property type="match status" value="1"/>
</dbReference>
<dbReference type="InterPro" id="IPR021109">
    <property type="entry name" value="Peptidase_aspartic_dom_sf"/>
</dbReference>
<dbReference type="InterPro" id="IPR043128">
    <property type="entry name" value="Rev_trsase/Diguanyl_cyclase"/>
</dbReference>
<sequence length="801" mass="89606">MVLTEDQFTQLLAAVGPKKGSIASCQATYNGEKSSEAVESFLTAINIFKQLENISEKDAITGLPLLLHGNAGKWWQGVKDEITTWTEFEKSLRNSFAPKEPAHIIYQKILQGKQEVGTTTEDFITDKRMLFATLPKPQHPETQQIDMIYGLLNIKIRDKIPRTSFTTYDQLVELSRGIELLQLEKDDVHKPGTSKINITKHQGKGKGRCSFCKNPGHSVEVCRKRQRMENSREDPQDTASRPNLLALPITQPKVSCYGCGAPGVVRTKCPNCSQKTQIAPIKPEDISFCSLNATDARARPVVFITINGFNGVAYIDTGAKMSVASYELYRHLCNQGCGFKQKVLNVTLADGITKRQTVLLAKVRVTLSDKEITTEFMVMPESRDNRTLLGIGFLTDAAMVLNLGQASWHFAENPNEEFELYNEDFATFKEPTDNPVVAAVSNTGNDPSLRAEKSRRGPIYGATASTNLDSTVPWNYNLIRIADLPPTPKRSKIFDGYSPQLDYMMEDARVNVEQTEIQLSPHSQQLFPVNRSIDDVSICSINVGHDVALTKLTRKNVNWHRSEDQEIAFSELKRKLTTAPILRQADHTKPYIIKSNASNYALGAVLVQGEGAEEHPVEYASRLLTSAEKNYSTTEREALAVIWAVTKFRGYIEGLPITVVTDHQALKWLMTLKSPTGRLARWALELQAYDITIKYIEGRTNVVADTLSRPFCSKETIDTCGLCGITIDMPLRDPKEIRDEQLKAKEEPTREEQRPSSNRAQKTSRKTQENTCLLPPRRDVFRVRGGACNINHQLNASAITP</sequence>
<dbReference type="Proteomes" id="UP000653454">
    <property type="component" value="Unassembled WGS sequence"/>
</dbReference>
<dbReference type="GO" id="GO:0003676">
    <property type="term" value="F:nucleic acid binding"/>
    <property type="evidence" value="ECO:0007669"/>
    <property type="project" value="InterPro"/>
</dbReference>
<evidence type="ECO:0000256" key="7">
    <source>
        <dbReference type="ARBA" id="ARBA00022918"/>
    </source>
</evidence>
<dbReference type="PANTHER" id="PTHR37984">
    <property type="entry name" value="PROTEIN CBG26694"/>
    <property type="match status" value="1"/>
</dbReference>
<dbReference type="GO" id="GO:0016787">
    <property type="term" value="F:hydrolase activity"/>
    <property type="evidence" value="ECO:0007669"/>
    <property type="project" value="UniProtKB-KW"/>
</dbReference>
<evidence type="ECO:0000313" key="10">
    <source>
        <dbReference type="EMBL" id="CAG9113849.1"/>
    </source>
</evidence>
<name>A0A8S4EG67_PLUXY</name>
<evidence type="ECO:0000313" key="11">
    <source>
        <dbReference type="Proteomes" id="UP000653454"/>
    </source>
</evidence>
<dbReference type="EC" id="2.7.7.49" evidence="1"/>
<reference evidence="10" key="1">
    <citation type="submission" date="2020-11" db="EMBL/GenBank/DDBJ databases">
        <authorList>
            <person name="Whiteford S."/>
        </authorList>
    </citation>
    <scope>NUCLEOTIDE SEQUENCE</scope>
</reference>
<evidence type="ECO:0000256" key="8">
    <source>
        <dbReference type="SAM" id="MobiDB-lite"/>
    </source>
</evidence>
<gene>
    <name evidence="10" type="ORF">PLXY2_LOCUS5342</name>
</gene>
<dbReference type="InterPro" id="IPR050951">
    <property type="entry name" value="Retrovirus_Pol_polyprotein"/>
</dbReference>